<evidence type="ECO:0000256" key="2">
    <source>
        <dbReference type="ARBA" id="ARBA00009399"/>
    </source>
</evidence>
<sequence>MIKLLKTILGKYSSFIKFALVGVTNTVISLTIYWLLLKINVNYLVSSTLAYIAGIFNGYILSSKYVFNKTKNILNAVKFFSTYLSSLLINLCLLYIMVNTFKIDKAIAQLPVVIINMVYNYIINKVWTFK</sequence>
<dbReference type="STRING" id="1121338.CLTEP_25270"/>
<feature type="transmembrane region" description="Helical" evidence="6">
    <location>
        <begin position="106"/>
        <end position="123"/>
    </location>
</feature>
<organism evidence="8 9">
    <name type="scientific">Clostridium tepidiprofundi DSM 19306</name>
    <dbReference type="NCBI Taxonomy" id="1121338"/>
    <lineage>
        <taxon>Bacteria</taxon>
        <taxon>Bacillati</taxon>
        <taxon>Bacillota</taxon>
        <taxon>Clostridia</taxon>
        <taxon>Eubacteriales</taxon>
        <taxon>Clostridiaceae</taxon>
        <taxon>Clostridium</taxon>
    </lineage>
</organism>
<gene>
    <name evidence="8" type="ORF">CLTEP_25270</name>
</gene>
<dbReference type="AlphaFoldDB" id="A0A151ASP4"/>
<evidence type="ECO:0000259" key="7">
    <source>
        <dbReference type="Pfam" id="PF04138"/>
    </source>
</evidence>
<comment type="subcellular location">
    <subcellularLocation>
        <location evidence="1">Membrane</location>
        <topology evidence="1">Multi-pass membrane protein</topology>
    </subcellularLocation>
</comment>
<dbReference type="Pfam" id="PF04138">
    <property type="entry name" value="GtrA_DPMS_TM"/>
    <property type="match status" value="1"/>
</dbReference>
<proteinExistence type="inferred from homology"/>
<evidence type="ECO:0000313" key="9">
    <source>
        <dbReference type="Proteomes" id="UP000075531"/>
    </source>
</evidence>
<reference evidence="8 9" key="1">
    <citation type="submission" date="2016-02" db="EMBL/GenBank/DDBJ databases">
        <title>Genome sequence of Clostridium tepidiprofundi DSM 19306.</title>
        <authorList>
            <person name="Poehlein A."/>
            <person name="Daniel R."/>
        </authorList>
    </citation>
    <scope>NUCLEOTIDE SEQUENCE [LARGE SCALE GENOMIC DNA]</scope>
    <source>
        <strain evidence="8 9">DSM 19306</strain>
    </source>
</reference>
<protein>
    <submittedName>
        <fullName evidence="8">GtrA-like protein</fullName>
    </submittedName>
</protein>
<dbReference type="InterPro" id="IPR051401">
    <property type="entry name" value="GtrA_CellWall_Glycosyl"/>
</dbReference>
<dbReference type="PATRIC" id="fig|1121338.3.peg.2625"/>
<comment type="caution">
    <text evidence="8">The sequence shown here is derived from an EMBL/GenBank/DDBJ whole genome shotgun (WGS) entry which is preliminary data.</text>
</comment>
<feature type="transmembrane region" description="Helical" evidence="6">
    <location>
        <begin position="12"/>
        <end position="36"/>
    </location>
</feature>
<keyword evidence="4 6" id="KW-1133">Transmembrane helix</keyword>
<evidence type="ECO:0000256" key="1">
    <source>
        <dbReference type="ARBA" id="ARBA00004141"/>
    </source>
</evidence>
<feature type="transmembrane region" description="Helical" evidence="6">
    <location>
        <begin position="79"/>
        <end position="100"/>
    </location>
</feature>
<evidence type="ECO:0000256" key="4">
    <source>
        <dbReference type="ARBA" id="ARBA00022989"/>
    </source>
</evidence>
<feature type="transmembrane region" description="Helical" evidence="6">
    <location>
        <begin position="48"/>
        <end position="67"/>
    </location>
</feature>
<dbReference type="Proteomes" id="UP000075531">
    <property type="component" value="Unassembled WGS sequence"/>
</dbReference>
<evidence type="ECO:0000256" key="3">
    <source>
        <dbReference type="ARBA" id="ARBA00022692"/>
    </source>
</evidence>
<dbReference type="PANTHER" id="PTHR38459:SF1">
    <property type="entry name" value="PROPHAGE BACTOPRENOL-LINKED GLUCOSE TRANSLOCASE HOMOLOG"/>
    <property type="match status" value="1"/>
</dbReference>
<dbReference type="GO" id="GO:0005886">
    <property type="term" value="C:plasma membrane"/>
    <property type="evidence" value="ECO:0007669"/>
    <property type="project" value="TreeGrafter"/>
</dbReference>
<accession>A0A151ASP4</accession>
<dbReference type="GO" id="GO:0000271">
    <property type="term" value="P:polysaccharide biosynthetic process"/>
    <property type="evidence" value="ECO:0007669"/>
    <property type="project" value="InterPro"/>
</dbReference>
<dbReference type="RefSeq" id="WP_066827211.1">
    <property type="nucleotide sequence ID" value="NZ_LTBA01000059.1"/>
</dbReference>
<dbReference type="OrthoDB" id="9812049at2"/>
<dbReference type="EMBL" id="LTBA01000059">
    <property type="protein sequence ID" value="KYH30671.1"/>
    <property type="molecule type" value="Genomic_DNA"/>
</dbReference>
<keyword evidence="3 6" id="KW-0812">Transmembrane</keyword>
<evidence type="ECO:0000256" key="6">
    <source>
        <dbReference type="SAM" id="Phobius"/>
    </source>
</evidence>
<name>A0A151ASP4_9CLOT</name>
<evidence type="ECO:0000313" key="8">
    <source>
        <dbReference type="EMBL" id="KYH30671.1"/>
    </source>
</evidence>
<feature type="domain" description="GtrA/DPMS transmembrane" evidence="7">
    <location>
        <begin position="17"/>
        <end position="129"/>
    </location>
</feature>
<keyword evidence="9" id="KW-1185">Reference proteome</keyword>
<dbReference type="PANTHER" id="PTHR38459">
    <property type="entry name" value="PROPHAGE BACTOPRENOL-LINKED GLUCOSE TRANSLOCASE HOMOLOG"/>
    <property type="match status" value="1"/>
</dbReference>
<dbReference type="InterPro" id="IPR007267">
    <property type="entry name" value="GtrA_DPMS_TM"/>
</dbReference>
<keyword evidence="5 6" id="KW-0472">Membrane</keyword>
<evidence type="ECO:0000256" key="5">
    <source>
        <dbReference type="ARBA" id="ARBA00023136"/>
    </source>
</evidence>
<comment type="similarity">
    <text evidence="2">Belongs to the GtrA family.</text>
</comment>